<dbReference type="InterPro" id="IPR011009">
    <property type="entry name" value="Kinase-like_dom_sf"/>
</dbReference>
<evidence type="ECO:0000259" key="5">
    <source>
        <dbReference type="PROSITE" id="PS50011"/>
    </source>
</evidence>
<keyword evidence="3" id="KW-0539">Nucleus</keyword>
<protein>
    <recommendedName>
        <fullName evidence="9">Protein kinase domain-containing protein</fullName>
    </recommendedName>
</protein>
<dbReference type="Proteomes" id="UP001265746">
    <property type="component" value="Unassembled WGS sequence"/>
</dbReference>
<feature type="region of interest" description="Disordered" evidence="4">
    <location>
        <begin position="456"/>
        <end position="475"/>
    </location>
</feature>
<dbReference type="SUPFAM" id="SSF53300">
    <property type="entry name" value="vWA-like"/>
    <property type="match status" value="1"/>
</dbReference>
<feature type="compositionally biased region" description="Polar residues" evidence="4">
    <location>
        <begin position="728"/>
        <end position="738"/>
    </location>
</feature>
<dbReference type="EMBL" id="JAUJFL010000004">
    <property type="protein sequence ID" value="KAK2605615.1"/>
    <property type="molecule type" value="Genomic_DNA"/>
</dbReference>
<dbReference type="SMART" id="SM00220">
    <property type="entry name" value="S_TKc"/>
    <property type="match status" value="1"/>
</dbReference>
<proteinExistence type="predicted"/>
<feature type="region of interest" description="Disordered" evidence="4">
    <location>
        <begin position="626"/>
        <end position="650"/>
    </location>
</feature>
<dbReference type="SMART" id="SM00906">
    <property type="entry name" value="Fungal_trans"/>
    <property type="match status" value="1"/>
</dbReference>
<feature type="domain" description="Protein kinase" evidence="5">
    <location>
        <begin position="188"/>
        <end position="551"/>
    </location>
</feature>
<name>A0AAD9SEB4_PHOAM</name>
<keyword evidence="2" id="KW-0804">Transcription</keyword>
<accession>A0AAD9SEB4</accession>
<evidence type="ECO:0000256" key="1">
    <source>
        <dbReference type="ARBA" id="ARBA00023015"/>
    </source>
</evidence>
<dbReference type="PANTHER" id="PTHR47424:SF6">
    <property type="entry name" value="PROLINE UTILIZATION TRANS-ACTIVATOR"/>
    <property type="match status" value="1"/>
</dbReference>
<dbReference type="SUPFAM" id="SSF56112">
    <property type="entry name" value="Protein kinase-like (PK-like)"/>
    <property type="match status" value="1"/>
</dbReference>
<evidence type="ECO:0000256" key="4">
    <source>
        <dbReference type="SAM" id="MobiDB-lite"/>
    </source>
</evidence>
<feature type="compositionally biased region" description="Polar residues" evidence="4">
    <location>
        <begin position="461"/>
        <end position="475"/>
    </location>
</feature>
<dbReference type="InterPro" id="IPR002035">
    <property type="entry name" value="VWF_A"/>
</dbReference>
<evidence type="ECO:0000256" key="3">
    <source>
        <dbReference type="ARBA" id="ARBA00023242"/>
    </source>
</evidence>
<evidence type="ECO:0000259" key="6">
    <source>
        <dbReference type="PROSITE" id="PS50234"/>
    </source>
</evidence>
<reference evidence="7" key="1">
    <citation type="submission" date="2023-06" db="EMBL/GenBank/DDBJ databases">
        <authorList>
            <person name="Noh H."/>
        </authorList>
    </citation>
    <scope>NUCLEOTIDE SEQUENCE</scope>
    <source>
        <strain evidence="7">DUCC20226</strain>
    </source>
</reference>
<dbReference type="Pfam" id="PF00069">
    <property type="entry name" value="Pkinase"/>
    <property type="match status" value="1"/>
</dbReference>
<dbReference type="GO" id="GO:0006351">
    <property type="term" value="P:DNA-templated transcription"/>
    <property type="evidence" value="ECO:0007669"/>
    <property type="project" value="InterPro"/>
</dbReference>
<dbReference type="GO" id="GO:0005524">
    <property type="term" value="F:ATP binding"/>
    <property type="evidence" value="ECO:0007669"/>
    <property type="project" value="InterPro"/>
</dbReference>
<dbReference type="InterPro" id="IPR007219">
    <property type="entry name" value="XnlR_reg_dom"/>
</dbReference>
<dbReference type="GO" id="GO:0008270">
    <property type="term" value="F:zinc ion binding"/>
    <property type="evidence" value="ECO:0007669"/>
    <property type="project" value="InterPro"/>
</dbReference>
<sequence>MARSLDTEQYGQNALDDFKRELEKAQRWSIIDDRRFILASRIANWLRTSPDGNAPDSSTNARRILEALYGPNHGRPDEIDWLLIHMGQDNKECWLRIFTILLQMEYNGQNMGKHIHAFFKQKILDMSIGHLTDSSLCEIFQYVGFDLANSKRLAAEFSNLQWELCTREAFDKVYGRFYYHGSKMIIPVTRKVLLKVGGTGTLYIIEVPRECIPHTLAKEIEGRHYTRYNEDGTEGEVRQFVLKKLSQREPYEDEQKAYQHLQKEDGIIRCLGHWAIRLSASDKSVETHEFYLLLEYGAYDLSEFFSLYPAPSTTEEILHFWEALSQLLTALGKIHKCMTSTTKILLLGWHCDIKPANIIYCRDGRRKGWKIGDPGFATFAEETHVRKQEGLPVIQGKGGTSAYGGPECSGSGQAPVSQRFDIWSLGCVFSEAATWVALGHRGIKLFQLVRKSGQLGDDNSADQSSNLDTGSSVSDMDDNSLTGIKGLDRFHDGSKISLTVKDWHAHVRQALRRCDPITETILQIVENNMLQADPKKRSSAFELAEKVKSCLAVARSNAEKTVMYKLPSYFKHAVNQEQQQESRVIQDRMAQEGSEEWRYKYRSKAFIEATKEPLLAGNQLNEHRGSYDEFSRAPHTPSSKNSLQRPNTWYTGFGRSSRSSVFEPGPFHIKQDSSQPSPGVVHVDYMQARRLLEDAGWNSGTLQIPQNSEAAAETISSPQSPQQIISEDNLSSLRSPQGPTHPARTKSNRRPMSLVRRLMGISSKPKLSNPPSSSALSPRDTVPTLATSELVTAQQAEGGRRGRENSEHSIHRYETFDAYFKGRDIVFLIDNAPSMAEHWIYARELLSVLVAFLYGQDDDGIDLYFTSSSELVGTFHEPKQFFQEMNKHCPSHESHREVTAGQASIQDSQSDFIPADSIPRATTASTASSNEVNENITNVLDGILGNWSSNFIKKEKKKLTLIILTDGIWSGVRNKGTVAGGIVHAVERAQNQGALRKQIGERGLSIQFVRFGHDEEAIAKLEDLDNNLEDTDGQPLPDIIDHEPADGNIFKMILGSLDSKYDDDNTQTMTGDGDDDRQTVKTLTETDDRGEQGDFFVEVAASGSLSHSSSRRISTTGRYKCLDAIIRGAFPNQPVATASDLIQLAQRLKIDIPDLSSDDADTFDVLLRDSSKTGDGLSASEAQPGHRNSVDSGFHPIRQGDGQPDINPDKKEDPAFQDQKVGLLRDTSGHEHYIGPSGSLQFLDQLRRLLISRESEISTGHTNQHASDGTRDKIPQSLEAEIQYNEDPEIAKRAVVQSHDASPLEDSLSPQATSTSSSGLAPTDEIQELMDQIPELELVESLLPLYWNNVHEDFPLFHRESFEKEYDAFIRNRRQSAQYPSTLGVTRPDHGWIGCVQMMVVFGSLSNVPHHNDLESKILQKHCVDATRKLLPRIVTKCSLSGVRALLLLSLFLHNDNERNAAWNLVGTATRICFALGLHRNDTSELFSPIERETRRRVFCTLYGFEQFLASSLGRPSGVNDIDVQVVHPSGAVLNGRQDSDDSLSLMTLKLNRILSTSRNPRYASASTAQAPHEAHQLSVDEVLASLKVWKAELSSHQGLDVPVATEEDDKLPVPNGPRMELSELKTLLGWRDLPSLRALLHLHIQYHYIYILVTRPFLLRSITASGRTGHTAVHEQGSHTTIPNKLGQFSDMCFRHACQMARLLLLLDSFGLIHGASGLDVFFAYSAAMILILRSLRLDPSEQAFLMKPEDGAEAEGKIRKMSGQQVLQDPDEKLLLVALRELVVRLRELVMRVPKSSTMERFARAMVTFEENAYHVKVKADPEDSERDLRSSMSQAHFGSNVSGPNLLFRGLMDASYGPRPSNEVGGMDQRMQDGPVGMIHDQQQQLFEHGWVLPAPTMGTYSSQGSGLTSFDCLPGLNPWVMGGNQTTQQGTDMPIYGWEDLESMLGNGRSNLRKF</sequence>
<feature type="region of interest" description="Disordered" evidence="4">
    <location>
        <begin position="1172"/>
        <end position="1214"/>
    </location>
</feature>
<feature type="region of interest" description="Disordered" evidence="4">
    <location>
        <begin position="1296"/>
        <end position="1320"/>
    </location>
</feature>
<feature type="compositionally biased region" description="Polar residues" evidence="4">
    <location>
        <begin position="636"/>
        <end position="650"/>
    </location>
</feature>
<dbReference type="InterPro" id="IPR000719">
    <property type="entry name" value="Prot_kinase_dom"/>
</dbReference>
<keyword evidence="1" id="KW-0805">Transcription regulation</keyword>
<dbReference type="GO" id="GO:0003677">
    <property type="term" value="F:DNA binding"/>
    <property type="evidence" value="ECO:0007669"/>
    <property type="project" value="InterPro"/>
</dbReference>
<evidence type="ECO:0000313" key="8">
    <source>
        <dbReference type="Proteomes" id="UP001265746"/>
    </source>
</evidence>
<dbReference type="InterPro" id="IPR051127">
    <property type="entry name" value="Fungal_SecMet_Regulators"/>
</dbReference>
<dbReference type="PANTHER" id="PTHR47424">
    <property type="entry name" value="REGULATORY PROTEIN GAL4"/>
    <property type="match status" value="1"/>
</dbReference>
<dbReference type="Pfam" id="PF04082">
    <property type="entry name" value="Fungal_trans"/>
    <property type="match status" value="1"/>
</dbReference>
<evidence type="ECO:0008006" key="9">
    <source>
        <dbReference type="Google" id="ProtNLM"/>
    </source>
</evidence>
<dbReference type="InterPro" id="IPR036465">
    <property type="entry name" value="vWFA_dom_sf"/>
</dbReference>
<feature type="compositionally biased region" description="Low complexity" evidence="4">
    <location>
        <begin position="762"/>
        <end position="778"/>
    </location>
</feature>
<evidence type="ECO:0000313" key="7">
    <source>
        <dbReference type="EMBL" id="KAK2605615.1"/>
    </source>
</evidence>
<dbReference type="CDD" id="cd12148">
    <property type="entry name" value="fungal_TF_MHR"/>
    <property type="match status" value="1"/>
</dbReference>
<feature type="domain" description="VWFA" evidence="6">
    <location>
        <begin position="824"/>
        <end position="1057"/>
    </location>
</feature>
<evidence type="ECO:0000256" key="2">
    <source>
        <dbReference type="ARBA" id="ARBA00023163"/>
    </source>
</evidence>
<dbReference type="PROSITE" id="PS50011">
    <property type="entry name" value="PROTEIN_KINASE_DOM"/>
    <property type="match status" value="1"/>
</dbReference>
<feature type="region of interest" description="Disordered" evidence="4">
    <location>
        <begin position="728"/>
        <end position="781"/>
    </location>
</feature>
<dbReference type="Gene3D" id="1.10.510.10">
    <property type="entry name" value="Transferase(Phosphotransferase) domain 1"/>
    <property type="match status" value="1"/>
</dbReference>
<organism evidence="7 8">
    <name type="scientific">Phomopsis amygdali</name>
    <name type="common">Fusicoccum amygdali</name>
    <dbReference type="NCBI Taxonomy" id="1214568"/>
    <lineage>
        <taxon>Eukaryota</taxon>
        <taxon>Fungi</taxon>
        <taxon>Dikarya</taxon>
        <taxon>Ascomycota</taxon>
        <taxon>Pezizomycotina</taxon>
        <taxon>Sordariomycetes</taxon>
        <taxon>Sordariomycetidae</taxon>
        <taxon>Diaporthales</taxon>
        <taxon>Diaporthaceae</taxon>
        <taxon>Diaporthe</taxon>
    </lineage>
</organism>
<dbReference type="GO" id="GO:0004672">
    <property type="term" value="F:protein kinase activity"/>
    <property type="evidence" value="ECO:0007669"/>
    <property type="project" value="InterPro"/>
</dbReference>
<keyword evidence="8" id="KW-1185">Reference proteome</keyword>
<dbReference type="PROSITE" id="PS50234">
    <property type="entry name" value="VWFA"/>
    <property type="match status" value="1"/>
</dbReference>
<gene>
    <name evidence="7" type="ORF">N8I77_008441</name>
</gene>
<comment type="caution">
    <text evidence="7">The sequence shown here is derived from an EMBL/GenBank/DDBJ whole genome shotgun (WGS) entry which is preliminary data.</text>
</comment>